<dbReference type="Gene3D" id="1.10.443.10">
    <property type="entry name" value="Intergrase catalytic core"/>
    <property type="match status" value="1"/>
</dbReference>
<dbReference type="EMBL" id="MLJW01000212">
    <property type="protein sequence ID" value="OIQ93201.1"/>
    <property type="molecule type" value="Genomic_DNA"/>
</dbReference>
<dbReference type="InterPro" id="IPR002104">
    <property type="entry name" value="Integrase_catalytic"/>
</dbReference>
<dbReference type="InterPro" id="IPR025269">
    <property type="entry name" value="SAM-like_dom"/>
</dbReference>
<dbReference type="SUPFAM" id="SSF56349">
    <property type="entry name" value="DNA breaking-rejoining enzymes"/>
    <property type="match status" value="1"/>
</dbReference>
<dbReference type="Pfam" id="PF17293">
    <property type="entry name" value="Arm-DNA-bind_5"/>
    <property type="match status" value="1"/>
</dbReference>
<dbReference type="Pfam" id="PF00589">
    <property type="entry name" value="Phage_integrase"/>
    <property type="match status" value="1"/>
</dbReference>
<evidence type="ECO:0000256" key="3">
    <source>
        <dbReference type="ARBA" id="ARBA00023172"/>
    </source>
</evidence>
<evidence type="ECO:0000259" key="4">
    <source>
        <dbReference type="PROSITE" id="PS51898"/>
    </source>
</evidence>
<organism evidence="5">
    <name type="scientific">mine drainage metagenome</name>
    <dbReference type="NCBI Taxonomy" id="410659"/>
    <lineage>
        <taxon>unclassified sequences</taxon>
        <taxon>metagenomes</taxon>
        <taxon>ecological metagenomes</taxon>
    </lineage>
</organism>
<dbReference type="GO" id="GO:0015074">
    <property type="term" value="P:DNA integration"/>
    <property type="evidence" value="ECO:0007669"/>
    <property type="project" value="InterPro"/>
</dbReference>
<keyword evidence="2" id="KW-0238">DNA-binding</keyword>
<evidence type="ECO:0000256" key="2">
    <source>
        <dbReference type="ARBA" id="ARBA00023125"/>
    </source>
</evidence>
<reference evidence="5" key="1">
    <citation type="submission" date="2016-10" db="EMBL/GenBank/DDBJ databases">
        <title>Sequence of Gallionella enrichment culture.</title>
        <authorList>
            <person name="Poehlein A."/>
            <person name="Muehling M."/>
            <person name="Daniel R."/>
        </authorList>
    </citation>
    <scope>NUCLEOTIDE SEQUENCE</scope>
</reference>
<dbReference type="GO" id="GO:0006310">
    <property type="term" value="P:DNA recombination"/>
    <property type="evidence" value="ECO:0007669"/>
    <property type="project" value="UniProtKB-KW"/>
</dbReference>
<dbReference type="InterPro" id="IPR013762">
    <property type="entry name" value="Integrase-like_cat_sf"/>
</dbReference>
<dbReference type="GO" id="GO:0003677">
    <property type="term" value="F:DNA binding"/>
    <property type="evidence" value="ECO:0007669"/>
    <property type="project" value="UniProtKB-KW"/>
</dbReference>
<dbReference type="InterPro" id="IPR010998">
    <property type="entry name" value="Integrase_recombinase_N"/>
</dbReference>
<comment type="caution">
    <text evidence="5">The sequence shown here is derived from an EMBL/GenBank/DDBJ whole genome shotgun (WGS) entry which is preliminary data.</text>
</comment>
<dbReference type="PANTHER" id="PTHR30349:SF64">
    <property type="entry name" value="PROPHAGE INTEGRASE INTD-RELATED"/>
    <property type="match status" value="1"/>
</dbReference>
<dbReference type="InterPro" id="IPR011010">
    <property type="entry name" value="DNA_brk_join_enz"/>
</dbReference>
<dbReference type="Pfam" id="PF13102">
    <property type="entry name" value="Phage_int_SAM_5"/>
    <property type="match status" value="1"/>
</dbReference>
<dbReference type="PANTHER" id="PTHR30349">
    <property type="entry name" value="PHAGE INTEGRASE-RELATED"/>
    <property type="match status" value="1"/>
</dbReference>
<name>A0A1J5RBN2_9ZZZZ</name>
<dbReference type="Gene3D" id="1.10.150.130">
    <property type="match status" value="1"/>
</dbReference>
<comment type="similarity">
    <text evidence="1">Belongs to the 'phage' integrase family.</text>
</comment>
<accession>A0A1J5RBN2</accession>
<dbReference type="InterPro" id="IPR035386">
    <property type="entry name" value="Arm-DNA-bind_5"/>
</dbReference>
<evidence type="ECO:0000256" key="1">
    <source>
        <dbReference type="ARBA" id="ARBA00008857"/>
    </source>
</evidence>
<protein>
    <submittedName>
        <fullName evidence="5">Tyrosine recombinase XerD</fullName>
    </submittedName>
</protein>
<dbReference type="CDD" id="cd01185">
    <property type="entry name" value="INTN1_C_like"/>
    <property type="match status" value="1"/>
</dbReference>
<keyword evidence="3" id="KW-0233">DNA recombination</keyword>
<dbReference type="AlphaFoldDB" id="A0A1J5RBN2"/>
<evidence type="ECO:0000313" key="5">
    <source>
        <dbReference type="EMBL" id="OIQ93201.1"/>
    </source>
</evidence>
<sequence>MKTTHSFSIDFIIRRNKENKNKALIYARITVDEERKEISIKEHIDATNWDSKSEMVRGRSIHVKMVNNVIDETRFKIKEKYRMLQENTALITAETVKQAYLGEHISQKGRKLVELLDYYKIIWETKLKPGGFKNYKTTIEYLKTFLLQQYPAGDIYLSQINMQFATEFEYYIRNKPIKEYDPCLGNGIAKHIQRFKRIINWAVEIEWLKNNPIEKYSCPLKRNKRKKLSIQELVSLEKKEFQDANLYYVKDLFLYSCFTGLAFVDVMTLKEEDFEWELNGTVWCRKYRTKSDELSMIPLLRSAATILNKYRNDADAKQRGTIFPVVTNQYMNRCLRVIKEACEIATPMTFHVARHTFAKTVALKNGVPLETVQMMMGHTKISTTQIYADVDEEKIIDDMSGLEDKLDKKREILWAANQLKAV</sequence>
<dbReference type="PROSITE" id="PS51898">
    <property type="entry name" value="TYR_RECOMBINASE"/>
    <property type="match status" value="1"/>
</dbReference>
<feature type="domain" description="Tyr recombinase" evidence="4">
    <location>
        <begin position="223"/>
        <end position="400"/>
    </location>
</feature>
<proteinExistence type="inferred from homology"/>
<dbReference type="InterPro" id="IPR050090">
    <property type="entry name" value="Tyrosine_recombinase_XerCD"/>
</dbReference>
<gene>
    <name evidence="5" type="primary">xerD_16</name>
    <name evidence="5" type="ORF">GALL_248140</name>
</gene>